<dbReference type="GO" id="GO:0031012">
    <property type="term" value="C:extracellular matrix"/>
    <property type="evidence" value="ECO:0007669"/>
    <property type="project" value="TreeGrafter"/>
</dbReference>
<feature type="region of interest" description="Disordered" evidence="3">
    <location>
        <begin position="38"/>
        <end position="138"/>
    </location>
</feature>
<accession>A0A1V9XFT8</accession>
<proteinExistence type="predicted"/>
<feature type="compositionally biased region" description="Polar residues" evidence="3">
    <location>
        <begin position="244"/>
        <end position="270"/>
    </location>
</feature>
<organism evidence="4 5">
    <name type="scientific">Tropilaelaps mercedesae</name>
    <dbReference type="NCBI Taxonomy" id="418985"/>
    <lineage>
        <taxon>Eukaryota</taxon>
        <taxon>Metazoa</taxon>
        <taxon>Ecdysozoa</taxon>
        <taxon>Arthropoda</taxon>
        <taxon>Chelicerata</taxon>
        <taxon>Arachnida</taxon>
        <taxon>Acari</taxon>
        <taxon>Parasitiformes</taxon>
        <taxon>Mesostigmata</taxon>
        <taxon>Gamasina</taxon>
        <taxon>Dermanyssoidea</taxon>
        <taxon>Laelapidae</taxon>
        <taxon>Tropilaelaps</taxon>
    </lineage>
</organism>
<feature type="compositionally biased region" description="Basic and acidic residues" evidence="3">
    <location>
        <begin position="93"/>
        <end position="111"/>
    </location>
</feature>
<feature type="compositionally biased region" description="Polar residues" evidence="3">
    <location>
        <begin position="169"/>
        <end position="189"/>
    </location>
</feature>
<feature type="compositionally biased region" description="Polar residues" evidence="3">
    <location>
        <begin position="127"/>
        <end position="138"/>
    </location>
</feature>
<keyword evidence="5" id="KW-1185">Reference proteome</keyword>
<evidence type="ECO:0000313" key="5">
    <source>
        <dbReference type="Proteomes" id="UP000192247"/>
    </source>
</evidence>
<gene>
    <name evidence="4" type="ORF">BIW11_10498</name>
</gene>
<dbReference type="InterPro" id="IPR000618">
    <property type="entry name" value="Insect_cuticle"/>
</dbReference>
<evidence type="ECO:0000256" key="3">
    <source>
        <dbReference type="SAM" id="MobiDB-lite"/>
    </source>
</evidence>
<name>A0A1V9XFT8_9ACAR</name>
<dbReference type="GO" id="GO:0005615">
    <property type="term" value="C:extracellular space"/>
    <property type="evidence" value="ECO:0007669"/>
    <property type="project" value="TreeGrafter"/>
</dbReference>
<feature type="compositionally biased region" description="Basic residues" evidence="3">
    <location>
        <begin position="363"/>
        <end position="372"/>
    </location>
</feature>
<feature type="compositionally biased region" description="Gly residues" evidence="3">
    <location>
        <begin position="76"/>
        <end position="89"/>
    </location>
</feature>
<dbReference type="Pfam" id="PF00379">
    <property type="entry name" value="Chitin_bind_4"/>
    <property type="match status" value="1"/>
</dbReference>
<feature type="region of interest" description="Disordered" evidence="3">
    <location>
        <begin position="169"/>
        <end position="372"/>
    </location>
</feature>
<dbReference type="InterPro" id="IPR031311">
    <property type="entry name" value="CHIT_BIND_RR_consensus"/>
</dbReference>
<reference evidence="4 5" key="1">
    <citation type="journal article" date="2017" name="Gigascience">
        <title>Draft genome of the honey bee ectoparasitic mite, Tropilaelaps mercedesae, is shaped by the parasitic life history.</title>
        <authorList>
            <person name="Dong X."/>
            <person name="Armstrong S.D."/>
            <person name="Xia D."/>
            <person name="Makepeace B.L."/>
            <person name="Darby A.C."/>
            <person name="Kadowaki T."/>
        </authorList>
    </citation>
    <scope>NUCLEOTIDE SEQUENCE [LARGE SCALE GENOMIC DNA]</scope>
    <source>
        <strain evidence="4">Wuxi-XJTLU</strain>
    </source>
</reference>
<feature type="compositionally biased region" description="Polar residues" evidence="3">
    <location>
        <begin position="347"/>
        <end position="362"/>
    </location>
</feature>
<dbReference type="PROSITE" id="PS51155">
    <property type="entry name" value="CHIT_BIND_RR_2"/>
    <property type="match status" value="1"/>
</dbReference>
<dbReference type="Proteomes" id="UP000192247">
    <property type="component" value="Unassembled WGS sequence"/>
</dbReference>
<dbReference type="InParanoid" id="A0A1V9XFT8"/>
<dbReference type="PANTHER" id="PTHR12236">
    <property type="entry name" value="STRUCTURAL CONTITUENT OF CUTICLE"/>
    <property type="match status" value="1"/>
</dbReference>
<dbReference type="InterPro" id="IPR051217">
    <property type="entry name" value="Insect_Cuticle_Struc_Prot"/>
</dbReference>
<dbReference type="AlphaFoldDB" id="A0A1V9XFT8"/>
<evidence type="ECO:0000313" key="4">
    <source>
        <dbReference type="EMBL" id="OQR72263.1"/>
    </source>
</evidence>
<dbReference type="PANTHER" id="PTHR12236:SF79">
    <property type="entry name" value="CUTICULAR PROTEIN 50CB-RELATED"/>
    <property type="match status" value="1"/>
</dbReference>
<evidence type="ECO:0000256" key="2">
    <source>
        <dbReference type="PROSITE-ProRule" id="PRU00497"/>
    </source>
</evidence>
<feature type="compositionally biased region" description="Gly residues" evidence="3">
    <location>
        <begin position="52"/>
        <end position="61"/>
    </location>
</feature>
<sequence>MGEGALSVFGKGSSTGGQRPFLLVALYTAISYGAYQQPGVQDDYEDNNFVSGGYGGPGRGVGGHHARGGSSYDDGGSLGGAGPHGGPGDGSEVDAHHGGGGDDYGVAEKWKPYSFSYTANDPEGSHSHQQQADSKNRVTGQYSIMMADGRMRIVKYVADENGFRAEIVTNEQGTESKNPADVTIQSTAPTGEETAKQFGGAHSNSRYDRYSQTSQQSNHHQDGQGLIDTAGPDHYGAHHGGGPDSNSYPNQQAGAHSGSGYDQSGPGSYSDSHHGNQRYSHHDVQGSFAKDQGNFQTPTYSGHSTTGFSQQGYSQSAPAVYGGGSGSYENDIADLEDDGPAHHTDTGYYSGTGSRSYEGSKSSRQRNKASYG</sequence>
<dbReference type="OrthoDB" id="6428372at2759"/>
<evidence type="ECO:0000256" key="1">
    <source>
        <dbReference type="ARBA" id="ARBA00022460"/>
    </source>
</evidence>
<protein>
    <submittedName>
        <fullName evidence="4">Cuticle protein 10.9-like</fullName>
    </submittedName>
</protein>
<keyword evidence="1 2" id="KW-0193">Cuticle</keyword>
<dbReference type="PRINTS" id="PR00947">
    <property type="entry name" value="CUTICLE"/>
</dbReference>
<dbReference type="PROSITE" id="PS00233">
    <property type="entry name" value="CHIT_BIND_RR_1"/>
    <property type="match status" value="1"/>
</dbReference>
<feature type="compositionally biased region" description="Polar residues" evidence="3">
    <location>
        <begin position="293"/>
        <end position="317"/>
    </location>
</feature>
<dbReference type="EMBL" id="MNPL01012188">
    <property type="protein sequence ID" value="OQR72263.1"/>
    <property type="molecule type" value="Genomic_DNA"/>
</dbReference>
<dbReference type="GO" id="GO:0042302">
    <property type="term" value="F:structural constituent of cuticle"/>
    <property type="evidence" value="ECO:0007669"/>
    <property type="project" value="UniProtKB-UniRule"/>
</dbReference>
<comment type="caution">
    <text evidence="4">The sequence shown here is derived from an EMBL/GenBank/DDBJ whole genome shotgun (WGS) entry which is preliminary data.</text>
</comment>